<gene>
    <name evidence="2" type="ORF">RIdsm_03410</name>
</gene>
<sequence precursor="true">MSKTIKSILALGIMASFAACAQQQQQEEEFVVVDPAPISVEPVYTGKYK</sequence>
<organism evidence="2 3">
    <name type="scientific">Roseovarius indicus</name>
    <dbReference type="NCBI Taxonomy" id="540747"/>
    <lineage>
        <taxon>Bacteria</taxon>
        <taxon>Pseudomonadati</taxon>
        <taxon>Pseudomonadota</taxon>
        <taxon>Alphaproteobacteria</taxon>
        <taxon>Rhodobacterales</taxon>
        <taxon>Roseobacteraceae</taxon>
        <taxon>Roseovarius</taxon>
    </lineage>
</organism>
<dbReference type="AlphaFoldDB" id="A0A5P3AFQ7"/>
<evidence type="ECO:0008006" key="4">
    <source>
        <dbReference type="Google" id="ProtNLM"/>
    </source>
</evidence>
<proteinExistence type="predicted"/>
<reference evidence="2 3" key="1">
    <citation type="submission" date="2018-08" db="EMBL/GenBank/DDBJ databases">
        <title>Genetic Globetrotter - A new plasmid hitch-hiking vast phylogenetic and geographic distances.</title>
        <authorList>
            <person name="Vollmers J."/>
            <person name="Petersen J."/>
        </authorList>
    </citation>
    <scope>NUCLEOTIDE SEQUENCE [LARGE SCALE GENOMIC DNA]</scope>
    <source>
        <strain evidence="2 3">DSM 26383</strain>
    </source>
</reference>
<accession>A0A5P3AFQ7</accession>
<feature type="signal peptide" evidence="1">
    <location>
        <begin position="1"/>
        <end position="21"/>
    </location>
</feature>
<dbReference type="KEGG" id="rid:RIdsm_03410"/>
<protein>
    <recommendedName>
        <fullName evidence="4">Lipoprotein</fullName>
    </recommendedName>
</protein>
<evidence type="ECO:0000313" key="2">
    <source>
        <dbReference type="EMBL" id="QEW27594.1"/>
    </source>
</evidence>
<dbReference type="RefSeq" id="WP_177228432.1">
    <property type="nucleotide sequence ID" value="NZ_CAXRJZ010000004.1"/>
</dbReference>
<evidence type="ECO:0000256" key="1">
    <source>
        <dbReference type="SAM" id="SignalP"/>
    </source>
</evidence>
<name>A0A5P3AFQ7_9RHOB</name>
<dbReference type="PROSITE" id="PS51257">
    <property type="entry name" value="PROKAR_LIPOPROTEIN"/>
    <property type="match status" value="1"/>
</dbReference>
<feature type="chain" id="PRO_5024936898" description="Lipoprotein" evidence="1">
    <location>
        <begin position="22"/>
        <end position="49"/>
    </location>
</feature>
<dbReference type="Proteomes" id="UP000325785">
    <property type="component" value="Chromosome"/>
</dbReference>
<dbReference type="EMBL" id="CP031598">
    <property type="protein sequence ID" value="QEW27594.1"/>
    <property type="molecule type" value="Genomic_DNA"/>
</dbReference>
<keyword evidence="1" id="KW-0732">Signal</keyword>
<evidence type="ECO:0000313" key="3">
    <source>
        <dbReference type="Proteomes" id="UP000325785"/>
    </source>
</evidence>